<dbReference type="Proteomes" id="UP001291623">
    <property type="component" value="Unassembled WGS sequence"/>
</dbReference>
<comment type="caution">
    <text evidence="2">The sequence shown here is derived from an EMBL/GenBank/DDBJ whole genome shotgun (WGS) entry which is preliminary data.</text>
</comment>
<evidence type="ECO:0000313" key="2">
    <source>
        <dbReference type="EMBL" id="KAK4342614.1"/>
    </source>
</evidence>
<evidence type="ECO:0000259" key="1">
    <source>
        <dbReference type="Pfam" id="PF08387"/>
    </source>
</evidence>
<proteinExistence type="predicted"/>
<keyword evidence="3" id="KW-1185">Reference proteome</keyword>
<dbReference type="EMBL" id="JAVYJV010000021">
    <property type="protein sequence ID" value="KAK4342614.1"/>
    <property type="molecule type" value="Genomic_DNA"/>
</dbReference>
<reference evidence="2" key="1">
    <citation type="submission" date="2023-12" db="EMBL/GenBank/DDBJ databases">
        <title>Genome assembly of Anisodus tanguticus.</title>
        <authorList>
            <person name="Wang Y.-J."/>
        </authorList>
    </citation>
    <scope>NUCLEOTIDE SEQUENCE</scope>
    <source>
        <strain evidence="2">KB-2021</strain>
        <tissue evidence="2">Leaf</tissue>
    </source>
</reference>
<dbReference type="InterPro" id="IPR006566">
    <property type="entry name" value="FBD"/>
</dbReference>
<protein>
    <recommendedName>
        <fullName evidence="1">FBD domain-containing protein</fullName>
    </recommendedName>
</protein>
<sequence length="134" mass="15277">MKLDVEFGDLAQVSGVFSLIRSSPNLRTIEIYVFQTMSGRSMDEVTRYLADPYCVEQQFEKLENVKLTWFEGTPSELIFLKLILAHSPVLSRVIVLPSNELNEGEILNFYEQLTMSLSVSPRVQLTLAQYDPVV</sequence>
<dbReference type="AlphaFoldDB" id="A0AAE1QZ15"/>
<accession>A0AAE1QZ15</accession>
<organism evidence="2 3">
    <name type="scientific">Anisodus tanguticus</name>
    <dbReference type="NCBI Taxonomy" id="243964"/>
    <lineage>
        <taxon>Eukaryota</taxon>
        <taxon>Viridiplantae</taxon>
        <taxon>Streptophyta</taxon>
        <taxon>Embryophyta</taxon>
        <taxon>Tracheophyta</taxon>
        <taxon>Spermatophyta</taxon>
        <taxon>Magnoliopsida</taxon>
        <taxon>eudicotyledons</taxon>
        <taxon>Gunneridae</taxon>
        <taxon>Pentapetalae</taxon>
        <taxon>asterids</taxon>
        <taxon>lamiids</taxon>
        <taxon>Solanales</taxon>
        <taxon>Solanaceae</taxon>
        <taxon>Solanoideae</taxon>
        <taxon>Hyoscyameae</taxon>
        <taxon>Anisodus</taxon>
    </lineage>
</organism>
<evidence type="ECO:0000313" key="3">
    <source>
        <dbReference type="Proteomes" id="UP001291623"/>
    </source>
</evidence>
<name>A0AAE1QZ15_9SOLA</name>
<gene>
    <name evidence="2" type="ORF">RND71_038430</name>
</gene>
<dbReference type="Pfam" id="PF08387">
    <property type="entry name" value="FBD"/>
    <property type="match status" value="1"/>
</dbReference>
<feature type="domain" description="FBD" evidence="1">
    <location>
        <begin position="61"/>
        <end position="93"/>
    </location>
</feature>